<organism evidence="5 6">
    <name type="scientific">Nonomuraea cavernae</name>
    <dbReference type="NCBI Taxonomy" id="2045107"/>
    <lineage>
        <taxon>Bacteria</taxon>
        <taxon>Bacillati</taxon>
        <taxon>Actinomycetota</taxon>
        <taxon>Actinomycetes</taxon>
        <taxon>Streptosporangiales</taxon>
        <taxon>Streptosporangiaceae</taxon>
        <taxon>Nonomuraea</taxon>
    </lineage>
</organism>
<dbReference type="Proteomes" id="UP000646523">
    <property type="component" value="Unassembled WGS sequence"/>
</dbReference>
<dbReference type="InterPro" id="IPR010497">
    <property type="entry name" value="Epoxide_hydro_N"/>
</dbReference>
<keyword evidence="2" id="KW-0058">Aromatic hydrocarbons catabolism</keyword>
<accession>A0A918DGD9</accession>
<dbReference type="GO" id="GO:0004301">
    <property type="term" value="F:epoxide hydrolase activity"/>
    <property type="evidence" value="ECO:0007669"/>
    <property type="project" value="TreeGrafter"/>
</dbReference>
<dbReference type="Gene3D" id="3.40.50.1820">
    <property type="entry name" value="alpha/beta hydrolase"/>
    <property type="match status" value="1"/>
</dbReference>
<reference evidence="5" key="1">
    <citation type="journal article" date="2014" name="Int. J. Syst. Evol. Microbiol.">
        <title>Complete genome sequence of Corynebacterium casei LMG S-19264T (=DSM 44701T), isolated from a smear-ripened cheese.</title>
        <authorList>
            <consortium name="US DOE Joint Genome Institute (JGI-PGF)"/>
            <person name="Walter F."/>
            <person name="Albersmeier A."/>
            <person name="Kalinowski J."/>
            <person name="Ruckert C."/>
        </authorList>
    </citation>
    <scope>NUCLEOTIDE SEQUENCE</scope>
    <source>
        <strain evidence="5">CGMCC 4.7368</strain>
    </source>
</reference>
<name>A0A918DGD9_9ACTN</name>
<reference evidence="5" key="2">
    <citation type="submission" date="2020-09" db="EMBL/GenBank/DDBJ databases">
        <authorList>
            <person name="Sun Q."/>
            <person name="Zhou Y."/>
        </authorList>
    </citation>
    <scope>NUCLEOTIDE SEQUENCE</scope>
    <source>
        <strain evidence="5">CGMCC 4.7368</strain>
    </source>
</reference>
<dbReference type="PANTHER" id="PTHR21661">
    <property type="entry name" value="EPOXIDE HYDROLASE 1-RELATED"/>
    <property type="match status" value="1"/>
</dbReference>
<dbReference type="Pfam" id="PF06441">
    <property type="entry name" value="EHN"/>
    <property type="match status" value="1"/>
</dbReference>
<dbReference type="InterPro" id="IPR029058">
    <property type="entry name" value="AB_hydrolase_fold"/>
</dbReference>
<evidence type="ECO:0000259" key="4">
    <source>
        <dbReference type="Pfam" id="PF06441"/>
    </source>
</evidence>
<evidence type="ECO:0000313" key="6">
    <source>
        <dbReference type="Proteomes" id="UP000646523"/>
    </source>
</evidence>
<feature type="domain" description="Epoxide hydrolase N-terminal" evidence="4">
    <location>
        <begin position="6"/>
        <end position="110"/>
    </location>
</feature>
<comment type="caution">
    <text evidence="5">The sequence shown here is derived from an EMBL/GenBank/DDBJ whole genome shotgun (WGS) entry which is preliminary data.</text>
</comment>
<keyword evidence="6" id="KW-1185">Reference proteome</keyword>
<keyword evidence="3 5" id="KW-0378">Hydrolase</keyword>
<sequence>MTANDIRPFRFEASPSELDDLRDRLDRVRWPDEVPGLGWRHGVPLAHLKELVHHWRTGYDWHRAYAELDRYDQFVTEIDGQSIHFLHVRSARRDALPLLITHGWPSSPVEYLDVIGPLSQDFHLVIPSLPGYGLSGPTREFGWGSTRVARAWLELMTRLGYDRFGTQGGDWGTWISREVGVLAPERVVGMHGNGIICFPIGAPGELDDLSEVEQDRMAFRERYLTEQYGYKLIQSARPQTFAYGMADSPVALLAWFAGVFHEWSDDAVDTDRLLTTVMLYWLTNTAGSAARSFVETPDTDQDTSVEWELKPATVPTSISVFPQDILRPIRRFAERDNNIVGWVEHERGGTFAALEQPAAFVTDVRAFFTSLKSAP</sequence>
<dbReference type="AlphaFoldDB" id="A0A918DGD9"/>
<protein>
    <submittedName>
        <fullName evidence="5">Microsomal epoxide hydrolase</fullName>
    </submittedName>
</protein>
<dbReference type="InterPro" id="IPR016292">
    <property type="entry name" value="Epoxide_hydrolase"/>
</dbReference>
<evidence type="ECO:0000256" key="1">
    <source>
        <dbReference type="ARBA" id="ARBA00010088"/>
    </source>
</evidence>
<evidence type="ECO:0000256" key="2">
    <source>
        <dbReference type="ARBA" id="ARBA00022797"/>
    </source>
</evidence>
<dbReference type="PANTHER" id="PTHR21661:SF35">
    <property type="entry name" value="EPOXIDE HYDROLASE"/>
    <property type="match status" value="1"/>
</dbReference>
<dbReference type="InterPro" id="IPR000639">
    <property type="entry name" value="Epox_hydrolase-like"/>
</dbReference>
<dbReference type="GO" id="GO:0097176">
    <property type="term" value="P:epoxide metabolic process"/>
    <property type="evidence" value="ECO:0007669"/>
    <property type="project" value="TreeGrafter"/>
</dbReference>
<proteinExistence type="inferred from homology"/>
<evidence type="ECO:0000256" key="3">
    <source>
        <dbReference type="ARBA" id="ARBA00022801"/>
    </source>
</evidence>
<comment type="similarity">
    <text evidence="1">Belongs to the peptidase S33 family.</text>
</comment>
<evidence type="ECO:0000313" key="5">
    <source>
        <dbReference type="EMBL" id="GGO63576.1"/>
    </source>
</evidence>
<dbReference type="PRINTS" id="PR00412">
    <property type="entry name" value="EPOXHYDRLASE"/>
</dbReference>
<dbReference type="SUPFAM" id="SSF53474">
    <property type="entry name" value="alpha/beta-Hydrolases"/>
    <property type="match status" value="1"/>
</dbReference>
<gene>
    <name evidence="5" type="ORF">GCM10012289_10960</name>
</gene>
<dbReference type="EMBL" id="BMNH01000002">
    <property type="protein sequence ID" value="GGO63576.1"/>
    <property type="molecule type" value="Genomic_DNA"/>
</dbReference>
<dbReference type="RefSeq" id="WP_189122848.1">
    <property type="nucleotide sequence ID" value="NZ_BMNH01000002.1"/>
</dbReference>
<dbReference type="PIRSF" id="PIRSF001112">
    <property type="entry name" value="Epoxide_hydrolase"/>
    <property type="match status" value="1"/>
</dbReference>